<dbReference type="Gene3D" id="1.10.10.10">
    <property type="entry name" value="Winged helix-like DNA-binding domain superfamily/Winged helix DNA-binding domain"/>
    <property type="match status" value="1"/>
</dbReference>
<reference evidence="3 4" key="1">
    <citation type="submission" date="2018-12" db="EMBL/GenBank/DDBJ databases">
        <title>Complete genome sequence of Haloplanus rallus MBLA0036.</title>
        <authorList>
            <person name="Nam Y.-d."/>
            <person name="Kang J."/>
            <person name="Chung W.-H."/>
            <person name="Park Y.S."/>
        </authorList>
    </citation>
    <scope>NUCLEOTIDE SEQUENCE [LARGE SCALE GENOMIC DNA]</scope>
    <source>
        <strain evidence="3 4">MBLA0036</strain>
    </source>
</reference>
<dbReference type="InterPro" id="IPR013561">
    <property type="entry name" value="FilR1_middle_dom"/>
</dbReference>
<accession>A0A6B9FFQ7</accession>
<dbReference type="KEGG" id="hra:EI982_15700"/>
<keyword evidence="4" id="KW-1185">Reference proteome</keyword>
<evidence type="ECO:0000259" key="2">
    <source>
        <dbReference type="Pfam" id="PF25213"/>
    </source>
</evidence>
<gene>
    <name evidence="3" type="ORF">EI982_15700</name>
</gene>
<dbReference type="InterPro" id="IPR057527">
    <property type="entry name" value="HVO_A0261-like_N"/>
</dbReference>
<dbReference type="Proteomes" id="UP000428325">
    <property type="component" value="Chromosome"/>
</dbReference>
<feature type="domain" description="HVO-A0261-like N-terminal" evidence="2">
    <location>
        <begin position="29"/>
        <end position="102"/>
    </location>
</feature>
<protein>
    <submittedName>
        <fullName evidence="3">HTH domain-containing protein</fullName>
    </submittedName>
</protein>
<dbReference type="InterPro" id="IPR036390">
    <property type="entry name" value="WH_DNA-bd_sf"/>
</dbReference>
<evidence type="ECO:0000259" key="1">
    <source>
        <dbReference type="Pfam" id="PF08350"/>
    </source>
</evidence>
<dbReference type="InterPro" id="IPR036388">
    <property type="entry name" value="WH-like_DNA-bd_sf"/>
</dbReference>
<sequence length="275" mass="29500">MLCRLGTDPTVRAAAGRDAMTDPSPAAVVVRRSETLRALDEGAVSKATLVDRLGVSRSTVDRAVRELSTVGFVTSTPSGYRTTASGRLAAEVHDRYTRRIETLGEAAPLFAGVEVVFDLDPAVVDGATLIETAPHAPSRPVAAVGDIVEAATHVSVYTGRYLSRHARLYHDRVMEAGMTVSFVTTERVIERQAATRPGDMREAVASGRVAIRHVDRDDPVTLVLAETPSGPEMGLVVYDDGAPRGFLGNDTPAATRWARALHERLWTSATPFDPT</sequence>
<dbReference type="Pfam" id="PF25213">
    <property type="entry name" value="HVO_A0261_N"/>
    <property type="match status" value="1"/>
</dbReference>
<proteinExistence type="predicted"/>
<dbReference type="EMBL" id="CP034345">
    <property type="protein sequence ID" value="QGX96120.1"/>
    <property type="molecule type" value="Genomic_DNA"/>
</dbReference>
<organism evidence="3 4">
    <name type="scientific">Haloplanus rallus</name>
    <dbReference type="NCBI Taxonomy" id="1816183"/>
    <lineage>
        <taxon>Archaea</taxon>
        <taxon>Methanobacteriati</taxon>
        <taxon>Methanobacteriota</taxon>
        <taxon>Stenosarchaea group</taxon>
        <taxon>Halobacteria</taxon>
        <taxon>Halobacteriales</taxon>
        <taxon>Haloferacaceae</taxon>
        <taxon>Haloplanus</taxon>
    </lineage>
</organism>
<dbReference type="AlphaFoldDB" id="A0A6B9FFQ7"/>
<name>A0A6B9FFQ7_9EURY</name>
<feature type="domain" description="Methanogenesis regulatory protein FilR1 middle" evidence="1">
    <location>
        <begin position="137"/>
        <end position="267"/>
    </location>
</feature>
<evidence type="ECO:0000313" key="4">
    <source>
        <dbReference type="Proteomes" id="UP000428325"/>
    </source>
</evidence>
<dbReference type="SUPFAM" id="SSF46785">
    <property type="entry name" value="Winged helix' DNA-binding domain"/>
    <property type="match status" value="1"/>
</dbReference>
<evidence type="ECO:0000313" key="3">
    <source>
        <dbReference type="EMBL" id="QGX96120.1"/>
    </source>
</evidence>
<dbReference type="Pfam" id="PF08350">
    <property type="entry name" value="FilR1_middle"/>
    <property type="match status" value="1"/>
</dbReference>